<reference evidence="2" key="1">
    <citation type="submission" date="2021-08" db="EMBL/GenBank/DDBJ databases">
        <authorList>
            <person name="Nwanade C."/>
            <person name="Wang M."/>
            <person name="Masoudi A."/>
            <person name="Yu Z."/>
            <person name="Liu J."/>
        </authorList>
    </citation>
    <scope>NUCLEOTIDE SEQUENCE</scope>
    <source>
        <strain evidence="2">S166</strain>
        <plasmid evidence="2">unnamed6</plasmid>
    </source>
</reference>
<keyword evidence="3" id="KW-1185">Reference proteome</keyword>
<evidence type="ECO:0000313" key="2">
    <source>
        <dbReference type="EMBL" id="UWQ44026.1"/>
    </source>
</evidence>
<accession>A0ABY5WR75</accession>
<evidence type="ECO:0000313" key="3">
    <source>
        <dbReference type="Proteomes" id="UP001058514"/>
    </source>
</evidence>
<dbReference type="EMBL" id="CP081057">
    <property type="protein sequence ID" value="UWQ44026.1"/>
    <property type="molecule type" value="Genomic_DNA"/>
</dbReference>
<geneLocation type="plasmid" evidence="2 3">
    <name>unnamed6</name>
</geneLocation>
<organism evidence="2 3">
    <name type="scientific">Leisingera aquaemixtae</name>
    <dbReference type="NCBI Taxonomy" id="1396826"/>
    <lineage>
        <taxon>Bacteria</taxon>
        <taxon>Pseudomonadati</taxon>
        <taxon>Pseudomonadota</taxon>
        <taxon>Alphaproteobacteria</taxon>
        <taxon>Rhodobacterales</taxon>
        <taxon>Roseobacteraceae</taxon>
        <taxon>Leisingera</taxon>
    </lineage>
</organism>
<name>A0ABY5WR75_9RHOB</name>
<dbReference type="InterPro" id="IPR008687">
    <property type="entry name" value="MobC"/>
</dbReference>
<sequence>MQDRLSASYGTHIVMPQKSEVVKSRVSPDSKARFEAVAAEHGLTPSEFLRQLVETVSGGAEVPSSKPSQARREGKLTVRLEASVRAQIEREAKGQGVPPSTWAARILTARALSAPQPVQGERRHIRWGFRQLRGAATNLNQIAAAMNRGVFTGSNYAPTRNELQELRNSVASLRDLLRQYAAGRLKFQLGDDLTHE</sequence>
<dbReference type="Pfam" id="PF05713">
    <property type="entry name" value="MobC"/>
    <property type="match status" value="1"/>
</dbReference>
<keyword evidence="2" id="KW-0614">Plasmid</keyword>
<feature type="domain" description="Bacterial mobilisation" evidence="1">
    <location>
        <begin position="130"/>
        <end position="173"/>
    </location>
</feature>
<protein>
    <submittedName>
        <fullName evidence="2">Plasmid mobilization relaxosome protein MobC</fullName>
    </submittedName>
</protein>
<dbReference type="Proteomes" id="UP001058514">
    <property type="component" value="Plasmid unnamed6"/>
</dbReference>
<proteinExistence type="predicted"/>
<gene>
    <name evidence="2" type="primary">mobC</name>
    <name evidence="2" type="ORF">K3718_21275</name>
</gene>
<evidence type="ECO:0000259" key="1">
    <source>
        <dbReference type="Pfam" id="PF05713"/>
    </source>
</evidence>